<organism evidence="1">
    <name type="scientific">Rhizophagus irregularis (strain DAOM 181602 / DAOM 197198 / MUCL 43194)</name>
    <name type="common">Arbuscular mycorrhizal fungus</name>
    <name type="synonym">Glomus intraradices</name>
    <dbReference type="NCBI Taxonomy" id="747089"/>
    <lineage>
        <taxon>Eukaryota</taxon>
        <taxon>Fungi</taxon>
        <taxon>Fungi incertae sedis</taxon>
        <taxon>Mucoromycota</taxon>
        <taxon>Glomeromycotina</taxon>
        <taxon>Glomeromycetes</taxon>
        <taxon>Glomerales</taxon>
        <taxon>Glomeraceae</taxon>
        <taxon>Rhizophagus</taxon>
    </lineage>
</organism>
<dbReference type="EMBL" id="KI276020">
    <property type="protein sequence ID" value="ESA21946.1"/>
    <property type="molecule type" value="Genomic_DNA"/>
</dbReference>
<gene>
    <name evidence="1" type="ORF">GLOINDRAFT_16951</name>
</gene>
<feature type="non-terminal residue" evidence="1">
    <location>
        <position position="1"/>
    </location>
</feature>
<reference evidence="1" key="1">
    <citation type="submission" date="2013-07" db="EMBL/GenBank/DDBJ databases">
        <title>The genome of an arbuscular mycorrhizal fungus provides insights into the evolution of the oldest plant symbiosis.</title>
        <authorList>
            <consortium name="DOE Joint Genome Institute"/>
            <person name="Tisserant E."/>
            <person name="Malbreil M."/>
            <person name="Kuo A."/>
            <person name="Kohler A."/>
            <person name="Symeonidi A."/>
            <person name="Balestrini R."/>
            <person name="Charron P."/>
            <person name="Duensing N."/>
            <person name="Frei-dit-Frey N."/>
            <person name="Gianinazzi-Pearson V."/>
            <person name="Gilbert B."/>
            <person name="Handa Y."/>
            <person name="Hijri M."/>
            <person name="Kaul R."/>
            <person name="Kawaguchi M."/>
            <person name="Krajinski F."/>
            <person name="Lammers P."/>
            <person name="Lapierre D."/>
            <person name="Masclaux F.G."/>
            <person name="Murat C."/>
            <person name="Morin E."/>
            <person name="Ndikumana S."/>
            <person name="Pagni M."/>
            <person name="Petitpierre D."/>
            <person name="Requena N."/>
            <person name="Rosikiewicz P."/>
            <person name="Riley R."/>
            <person name="Saito K."/>
            <person name="San Clemente H."/>
            <person name="Shapiro H."/>
            <person name="van Tuinen D."/>
            <person name="Becard G."/>
            <person name="Bonfante P."/>
            <person name="Paszkowski U."/>
            <person name="Shachar-Hill Y."/>
            <person name="Young J.P."/>
            <person name="Sanders I.R."/>
            <person name="Henrissat B."/>
            <person name="Rensing S.A."/>
            <person name="Grigoriev I.V."/>
            <person name="Corradi N."/>
            <person name="Roux C."/>
            <person name="Martin F."/>
        </authorList>
    </citation>
    <scope>NUCLEOTIDE SEQUENCE</scope>
    <source>
        <strain evidence="1">DAOM 197198</strain>
    </source>
</reference>
<name>U9V225_RHIID</name>
<dbReference type="HOGENOM" id="CLU_1274962_0_0_1"/>
<dbReference type="AlphaFoldDB" id="U9V225"/>
<protein>
    <recommendedName>
        <fullName evidence="2">TLDc domain-containing protein</fullName>
    </recommendedName>
</protein>
<accession>U9V225</accession>
<sequence length="217" mass="25619">WIDKVDFNNKFSYLRELYLPYKFELLLRGSRDGFYPNKFHELCDNKSNTVTFIKVKGTGKDNFKDPFLSRVKNIDKALYYYVNYGPSFGDKDLKLSYNELIGGSAFSTFNYNICQQNYYEKKIRDAGNNFNIEDYEIEIESVRQAYSGLSDIGLNFKWVSSIYNTKSAMDPQALYIKLILGKKNIGKERDDVVSKVNERPMDENQYISWNRDWNRFD</sequence>
<evidence type="ECO:0000313" key="1">
    <source>
        <dbReference type="EMBL" id="ESA21946.1"/>
    </source>
</evidence>
<evidence type="ECO:0008006" key="2">
    <source>
        <dbReference type="Google" id="ProtNLM"/>
    </source>
</evidence>
<proteinExistence type="predicted"/>